<reference evidence="2" key="1">
    <citation type="journal article" date="2021" name="Proc. Natl. Acad. Sci. U.S.A.">
        <title>A Catalog of Tens of Thousands of Viruses from Human Metagenomes Reveals Hidden Associations with Chronic Diseases.</title>
        <authorList>
            <person name="Tisza M.J."/>
            <person name="Buck C.B."/>
        </authorList>
    </citation>
    <scope>NUCLEOTIDE SEQUENCE</scope>
    <source>
        <strain evidence="2">CtKtV17</strain>
    </source>
</reference>
<feature type="compositionally biased region" description="Basic and acidic residues" evidence="1">
    <location>
        <begin position="15"/>
        <end position="26"/>
    </location>
</feature>
<accession>A0A8S5UYD6</accession>
<dbReference type="EMBL" id="BK016166">
    <property type="protein sequence ID" value="DAF99459.1"/>
    <property type="molecule type" value="Genomic_DNA"/>
</dbReference>
<protein>
    <submittedName>
        <fullName evidence="2">Uncharacterized protein</fullName>
    </submittedName>
</protein>
<sequence>MYERGLADTSDTCADDGRHADRDGGYHRNVGGCEDG</sequence>
<evidence type="ECO:0000256" key="1">
    <source>
        <dbReference type="SAM" id="MobiDB-lite"/>
    </source>
</evidence>
<evidence type="ECO:0000313" key="2">
    <source>
        <dbReference type="EMBL" id="DAF99459.1"/>
    </source>
</evidence>
<organism evidence="2">
    <name type="scientific">Phage sp. ctKtV17</name>
    <dbReference type="NCBI Taxonomy" id="2825792"/>
    <lineage>
        <taxon>Viruses</taxon>
    </lineage>
</organism>
<feature type="region of interest" description="Disordered" evidence="1">
    <location>
        <begin position="1"/>
        <end position="36"/>
    </location>
</feature>
<proteinExistence type="predicted"/>
<name>A0A8S5UYD6_9VIRU</name>